<feature type="domain" description="BTB" evidence="2">
    <location>
        <begin position="1"/>
        <end position="59"/>
    </location>
</feature>
<dbReference type="PANTHER" id="PTHR26379">
    <property type="entry name" value="BTB/POZ AND MATH DOMAIN-CONTAINING PROTEIN 1"/>
    <property type="match status" value="1"/>
</dbReference>
<name>A0A6G1CJW6_9ORYZ</name>
<dbReference type="InterPro" id="IPR000210">
    <property type="entry name" value="BTB/POZ_dom"/>
</dbReference>
<dbReference type="InterPro" id="IPR045005">
    <property type="entry name" value="BPM1-6"/>
</dbReference>
<protein>
    <recommendedName>
        <fullName evidence="2">BTB domain-containing protein</fullName>
    </recommendedName>
</protein>
<dbReference type="OrthoDB" id="693342at2759"/>
<evidence type="ECO:0000313" key="4">
    <source>
        <dbReference type="Proteomes" id="UP000479710"/>
    </source>
</evidence>
<reference evidence="3 4" key="1">
    <citation type="submission" date="2019-11" db="EMBL/GenBank/DDBJ databases">
        <title>Whole genome sequence of Oryza granulata.</title>
        <authorList>
            <person name="Li W."/>
        </authorList>
    </citation>
    <scope>NUCLEOTIDE SEQUENCE [LARGE SCALE GENOMIC DNA]</scope>
    <source>
        <strain evidence="4">cv. Menghai</strain>
        <tissue evidence="3">Leaf</tissue>
    </source>
</reference>
<sequence>MEPDVFEALLQFIYTDSLMPLDSFDYRSANELIRHLLRAADRYGMARLKNICEMKLCTTIDVERIESGMSSNVA</sequence>
<accession>A0A6G1CJW6</accession>
<dbReference type="Pfam" id="PF00651">
    <property type="entry name" value="BTB"/>
    <property type="match status" value="1"/>
</dbReference>
<evidence type="ECO:0000259" key="2">
    <source>
        <dbReference type="Pfam" id="PF00651"/>
    </source>
</evidence>
<evidence type="ECO:0000313" key="3">
    <source>
        <dbReference type="EMBL" id="KAF0900459.1"/>
    </source>
</evidence>
<evidence type="ECO:0000256" key="1">
    <source>
        <dbReference type="ARBA" id="ARBA00004906"/>
    </source>
</evidence>
<dbReference type="GO" id="GO:0016567">
    <property type="term" value="P:protein ubiquitination"/>
    <property type="evidence" value="ECO:0007669"/>
    <property type="project" value="InterPro"/>
</dbReference>
<organism evidence="3 4">
    <name type="scientific">Oryza meyeriana var. granulata</name>
    <dbReference type="NCBI Taxonomy" id="110450"/>
    <lineage>
        <taxon>Eukaryota</taxon>
        <taxon>Viridiplantae</taxon>
        <taxon>Streptophyta</taxon>
        <taxon>Embryophyta</taxon>
        <taxon>Tracheophyta</taxon>
        <taxon>Spermatophyta</taxon>
        <taxon>Magnoliopsida</taxon>
        <taxon>Liliopsida</taxon>
        <taxon>Poales</taxon>
        <taxon>Poaceae</taxon>
        <taxon>BOP clade</taxon>
        <taxon>Oryzoideae</taxon>
        <taxon>Oryzeae</taxon>
        <taxon>Oryzinae</taxon>
        <taxon>Oryza</taxon>
        <taxon>Oryza meyeriana</taxon>
    </lineage>
</organism>
<dbReference type="AlphaFoldDB" id="A0A6G1CJW6"/>
<gene>
    <name evidence="3" type="ORF">E2562_032067</name>
</gene>
<dbReference type="Gene3D" id="3.30.710.10">
    <property type="entry name" value="Potassium Channel Kv1.1, Chain A"/>
    <property type="match status" value="1"/>
</dbReference>
<keyword evidence="4" id="KW-1185">Reference proteome</keyword>
<dbReference type="PANTHER" id="PTHR26379:SF187">
    <property type="entry name" value="OS07G0655300 PROTEIN"/>
    <property type="match status" value="1"/>
</dbReference>
<dbReference type="SUPFAM" id="SSF54695">
    <property type="entry name" value="POZ domain"/>
    <property type="match status" value="1"/>
</dbReference>
<dbReference type="EMBL" id="SPHZ02000009">
    <property type="protein sequence ID" value="KAF0900459.1"/>
    <property type="molecule type" value="Genomic_DNA"/>
</dbReference>
<dbReference type="InterPro" id="IPR011333">
    <property type="entry name" value="SKP1/BTB/POZ_sf"/>
</dbReference>
<dbReference type="Proteomes" id="UP000479710">
    <property type="component" value="Unassembled WGS sequence"/>
</dbReference>
<proteinExistence type="predicted"/>
<comment type="caution">
    <text evidence="3">The sequence shown here is derived from an EMBL/GenBank/DDBJ whole genome shotgun (WGS) entry which is preliminary data.</text>
</comment>
<comment type="pathway">
    <text evidence="1">Protein modification; protein ubiquitination.</text>
</comment>